<evidence type="ECO:0000256" key="2">
    <source>
        <dbReference type="SAM" id="Phobius"/>
    </source>
</evidence>
<dbReference type="Proteomes" id="UP000007797">
    <property type="component" value="Unassembled WGS sequence"/>
</dbReference>
<evidence type="ECO:0000256" key="3">
    <source>
        <dbReference type="SAM" id="SignalP"/>
    </source>
</evidence>
<accession>F4PGX7</accession>
<keyword evidence="2" id="KW-0812">Transmembrane</keyword>
<evidence type="ECO:0000256" key="1">
    <source>
        <dbReference type="SAM" id="MobiDB-lite"/>
    </source>
</evidence>
<keyword evidence="2" id="KW-1133">Transmembrane helix</keyword>
<sequence length="241" mass="26515">MIKLCNYFSNNLFFFFFCLLGISSINNSTIPTNNSTKPNNTNTTTTPVPTNNSTNTNSTSPTPTPNKNSTTTSNVTIPQEEDKSPKVYSISTTPPEGGVVFIKGNHLTSKTPIYISVAGVMCSTIDTRRQCDDSNIICILGPWNGETPTPPDYPLRMNIFINGQQIPGAHYFQYEAVEEGGILRSLSSKDKILIAVLIPLSLFILFGIVLIAYIKRRVDGVNRMSEVKTSQVQCQLTHELA</sequence>
<evidence type="ECO:0000313" key="5">
    <source>
        <dbReference type="Proteomes" id="UP000007797"/>
    </source>
</evidence>
<dbReference type="GeneID" id="14876628"/>
<protein>
    <recommendedName>
        <fullName evidence="6">IPT/TIG domain-containing protein</fullName>
    </recommendedName>
</protein>
<feature type="region of interest" description="Disordered" evidence="1">
    <location>
        <begin position="29"/>
        <end position="88"/>
    </location>
</feature>
<evidence type="ECO:0008006" key="6">
    <source>
        <dbReference type="Google" id="ProtNLM"/>
    </source>
</evidence>
<dbReference type="RefSeq" id="XP_004362812.1">
    <property type="nucleotide sequence ID" value="XM_004362755.1"/>
</dbReference>
<feature type="chain" id="PRO_5003319272" description="IPT/TIG domain-containing protein" evidence="3">
    <location>
        <begin position="25"/>
        <end position="241"/>
    </location>
</feature>
<evidence type="ECO:0000313" key="4">
    <source>
        <dbReference type="EMBL" id="EGG24961.1"/>
    </source>
</evidence>
<feature type="signal peptide" evidence="3">
    <location>
        <begin position="1"/>
        <end position="24"/>
    </location>
</feature>
<proteinExistence type="predicted"/>
<keyword evidence="3" id="KW-0732">Signal</keyword>
<organism evidence="4 5">
    <name type="scientific">Cavenderia fasciculata</name>
    <name type="common">Slime mold</name>
    <name type="synonym">Dictyostelium fasciculatum</name>
    <dbReference type="NCBI Taxonomy" id="261658"/>
    <lineage>
        <taxon>Eukaryota</taxon>
        <taxon>Amoebozoa</taxon>
        <taxon>Evosea</taxon>
        <taxon>Eumycetozoa</taxon>
        <taxon>Dictyostelia</taxon>
        <taxon>Acytosteliales</taxon>
        <taxon>Cavenderiaceae</taxon>
        <taxon>Cavenderia</taxon>
    </lineage>
</organism>
<reference evidence="5" key="1">
    <citation type="journal article" date="2011" name="Genome Res.">
        <title>Phylogeny-wide analysis of social amoeba genomes highlights ancient origins for complex intercellular communication.</title>
        <authorList>
            <person name="Heidel A.J."/>
            <person name="Lawal H.M."/>
            <person name="Felder M."/>
            <person name="Schilde C."/>
            <person name="Helps N.R."/>
            <person name="Tunggal B."/>
            <person name="Rivero F."/>
            <person name="John U."/>
            <person name="Schleicher M."/>
            <person name="Eichinger L."/>
            <person name="Platzer M."/>
            <person name="Noegel A.A."/>
            <person name="Schaap P."/>
            <person name="Gloeckner G."/>
        </authorList>
    </citation>
    <scope>NUCLEOTIDE SEQUENCE [LARGE SCALE GENOMIC DNA]</scope>
    <source>
        <strain evidence="5">SH3</strain>
    </source>
</reference>
<feature type="compositionally biased region" description="Low complexity" evidence="1">
    <location>
        <begin position="29"/>
        <end position="76"/>
    </location>
</feature>
<dbReference type="AlphaFoldDB" id="F4PGX7"/>
<dbReference type="EMBL" id="GL883006">
    <property type="protein sequence ID" value="EGG24961.1"/>
    <property type="molecule type" value="Genomic_DNA"/>
</dbReference>
<keyword evidence="5" id="KW-1185">Reference proteome</keyword>
<keyword evidence="2" id="KW-0472">Membrane</keyword>
<feature type="transmembrane region" description="Helical" evidence="2">
    <location>
        <begin position="192"/>
        <end position="214"/>
    </location>
</feature>
<dbReference type="KEGG" id="dfa:DFA_03206"/>
<gene>
    <name evidence="4" type="ORF">DFA_03206</name>
</gene>
<name>F4PGX7_CACFS</name>